<accession>A0A0U3PYI9</accession>
<gene>
    <name evidence="1" type="ORF">APZ00_21800</name>
</gene>
<name>A0A0U3PYI9_9HYPH</name>
<protein>
    <submittedName>
        <fullName evidence="1">Uncharacterized protein</fullName>
    </submittedName>
</protein>
<dbReference type="EMBL" id="CP013068">
    <property type="protein sequence ID" value="ALV29348.1"/>
    <property type="molecule type" value="Genomic_DNA"/>
</dbReference>
<organism evidence="1 2">
    <name type="scientific">Pannonibacter phragmitetus</name>
    <dbReference type="NCBI Taxonomy" id="121719"/>
    <lineage>
        <taxon>Bacteria</taxon>
        <taxon>Pseudomonadati</taxon>
        <taxon>Pseudomonadota</taxon>
        <taxon>Alphaproteobacteria</taxon>
        <taxon>Hyphomicrobiales</taxon>
        <taxon>Stappiaceae</taxon>
        <taxon>Pannonibacter</taxon>
    </lineage>
</organism>
<evidence type="ECO:0000313" key="2">
    <source>
        <dbReference type="Proteomes" id="UP000064921"/>
    </source>
</evidence>
<proteinExistence type="predicted"/>
<keyword evidence="2" id="KW-1185">Reference proteome</keyword>
<dbReference type="AlphaFoldDB" id="A0A0U3PYI9"/>
<evidence type="ECO:0000313" key="1">
    <source>
        <dbReference type="EMBL" id="ALV29348.1"/>
    </source>
</evidence>
<dbReference type="Proteomes" id="UP000064921">
    <property type="component" value="Chromosome"/>
</dbReference>
<sequence length="70" mass="8109">MRGPQVKKMPMFFVQKLEKRLKFSTLKSLDLIIYGSVYMGMPLHSMDMVPNIALRTNIIIFQCLTLGSRM</sequence>
<reference evidence="1 2" key="1">
    <citation type="submission" date="2015-10" db="EMBL/GenBank/DDBJ databases">
        <title>The world's first case of liver abscess caused by Pannonibacter phragmitetus.</title>
        <authorList>
            <person name="Ming D."/>
            <person name="Wang M."/>
            <person name="Zhou Y."/>
            <person name="Jiang T."/>
            <person name="Hu S."/>
        </authorList>
    </citation>
    <scope>NUCLEOTIDE SEQUENCE [LARGE SCALE GENOMIC DNA]</scope>
    <source>
        <strain evidence="1 2">31801</strain>
    </source>
</reference>
<dbReference type="KEGG" id="pphr:APZ00_21800"/>